<feature type="transmembrane region" description="Helical" evidence="7">
    <location>
        <begin position="97"/>
        <end position="119"/>
    </location>
</feature>
<dbReference type="Proteomes" id="UP000198649">
    <property type="component" value="Unassembled WGS sequence"/>
</dbReference>
<name>A0A1I3FMB9_9ACTN</name>
<keyword evidence="9" id="KW-1185">Reference proteome</keyword>
<dbReference type="GO" id="GO:0005886">
    <property type="term" value="C:plasma membrane"/>
    <property type="evidence" value="ECO:0007669"/>
    <property type="project" value="UniProtKB-SubCell"/>
</dbReference>
<dbReference type="InterPro" id="IPR050833">
    <property type="entry name" value="Poly_Biosynth_Transport"/>
</dbReference>
<dbReference type="AlphaFoldDB" id="A0A1I3FMB9"/>
<keyword evidence="5 7" id="KW-0472">Membrane</keyword>
<evidence type="ECO:0000256" key="7">
    <source>
        <dbReference type="SAM" id="Phobius"/>
    </source>
</evidence>
<proteinExistence type="predicted"/>
<feature type="transmembrane region" description="Helical" evidence="7">
    <location>
        <begin position="159"/>
        <end position="179"/>
    </location>
</feature>
<sequence>MPTYARTVTSTTAATSRGLRGGAAIAVAMGIMNIATYGYTVAAAHLIGRVPFGAFSALMGVLLVVSVVSLGLQATGARRISADPDQVKTIERNVLEVAYRVAIVLGLLLLALAPVLNWVLQLESLATAALVAVAAVPLTVMGGQAGVLQGERRWEPLAFVYLSQGLGRVVLGTGFMVVWQTEFAAMLGVAIGCWVPAVVGYVALRRPRAANDTPVEGHPRTDILNEVAGSSQALLAFFALSNADILLARAVLDADVAGLYAGGLILVKAILFLPQFVVVIAFPAMSTKDAGRSTLVKALAVSAVLGACGLAATLTLPDLALVFVGGSDFAGIKDKLWLFAIVGTLLSMLQLLLYSALAQRQGRAVLMIWTTLVALLALSVTVHSVTSLVTLVCVLDTVLLVGLTITAWRAQPTSPTSSVTKDATTPERSEADAAQ</sequence>
<reference evidence="8 9" key="1">
    <citation type="submission" date="2016-10" db="EMBL/GenBank/DDBJ databases">
        <authorList>
            <person name="de Groot N.N."/>
        </authorList>
    </citation>
    <scope>NUCLEOTIDE SEQUENCE [LARGE SCALE GENOMIC DNA]</scope>
    <source>
        <strain evidence="8 9">CGMCC 1.11156</strain>
    </source>
</reference>
<feature type="region of interest" description="Disordered" evidence="6">
    <location>
        <begin position="413"/>
        <end position="435"/>
    </location>
</feature>
<evidence type="ECO:0000313" key="8">
    <source>
        <dbReference type="EMBL" id="SFI12359.1"/>
    </source>
</evidence>
<feature type="transmembrane region" description="Helical" evidence="7">
    <location>
        <begin position="21"/>
        <end position="40"/>
    </location>
</feature>
<gene>
    <name evidence="8" type="ORF">SAMN05216561_10554</name>
</gene>
<evidence type="ECO:0000256" key="3">
    <source>
        <dbReference type="ARBA" id="ARBA00022692"/>
    </source>
</evidence>
<feature type="transmembrane region" description="Helical" evidence="7">
    <location>
        <begin position="336"/>
        <end position="357"/>
    </location>
</feature>
<accession>A0A1I3FMB9</accession>
<evidence type="ECO:0000256" key="1">
    <source>
        <dbReference type="ARBA" id="ARBA00004651"/>
    </source>
</evidence>
<feature type="transmembrane region" description="Helical" evidence="7">
    <location>
        <begin position="233"/>
        <end position="252"/>
    </location>
</feature>
<feature type="compositionally biased region" description="Basic and acidic residues" evidence="6">
    <location>
        <begin position="424"/>
        <end position="435"/>
    </location>
</feature>
<feature type="transmembrane region" description="Helical" evidence="7">
    <location>
        <begin position="364"/>
        <end position="382"/>
    </location>
</feature>
<feature type="transmembrane region" description="Helical" evidence="7">
    <location>
        <begin position="258"/>
        <end position="282"/>
    </location>
</feature>
<feature type="transmembrane region" description="Helical" evidence="7">
    <location>
        <begin position="388"/>
        <end position="408"/>
    </location>
</feature>
<protein>
    <submittedName>
        <fullName evidence="8">Membrane protein involved in the export of O-antigen and teichoic acid</fullName>
    </submittedName>
</protein>
<dbReference type="PANTHER" id="PTHR30250">
    <property type="entry name" value="PST FAMILY PREDICTED COLANIC ACID TRANSPORTER"/>
    <property type="match status" value="1"/>
</dbReference>
<evidence type="ECO:0000256" key="4">
    <source>
        <dbReference type="ARBA" id="ARBA00022989"/>
    </source>
</evidence>
<organism evidence="8 9">
    <name type="scientific">Nocardioides psychrotolerans</name>
    <dbReference type="NCBI Taxonomy" id="1005945"/>
    <lineage>
        <taxon>Bacteria</taxon>
        <taxon>Bacillati</taxon>
        <taxon>Actinomycetota</taxon>
        <taxon>Actinomycetes</taxon>
        <taxon>Propionibacteriales</taxon>
        <taxon>Nocardioidaceae</taxon>
        <taxon>Nocardioides</taxon>
    </lineage>
</organism>
<evidence type="ECO:0000256" key="6">
    <source>
        <dbReference type="SAM" id="MobiDB-lite"/>
    </source>
</evidence>
<feature type="transmembrane region" description="Helical" evidence="7">
    <location>
        <begin position="52"/>
        <end position="76"/>
    </location>
</feature>
<keyword evidence="3 7" id="KW-0812">Transmembrane</keyword>
<evidence type="ECO:0000256" key="5">
    <source>
        <dbReference type="ARBA" id="ARBA00023136"/>
    </source>
</evidence>
<dbReference type="EMBL" id="FOQG01000005">
    <property type="protein sequence ID" value="SFI12359.1"/>
    <property type="molecule type" value="Genomic_DNA"/>
</dbReference>
<feature type="transmembrane region" description="Helical" evidence="7">
    <location>
        <begin position="125"/>
        <end position="147"/>
    </location>
</feature>
<comment type="subcellular location">
    <subcellularLocation>
        <location evidence="1">Cell membrane</location>
        <topology evidence="1">Multi-pass membrane protein</topology>
    </subcellularLocation>
</comment>
<feature type="compositionally biased region" description="Polar residues" evidence="6">
    <location>
        <begin position="413"/>
        <end position="423"/>
    </location>
</feature>
<evidence type="ECO:0000313" key="9">
    <source>
        <dbReference type="Proteomes" id="UP000198649"/>
    </source>
</evidence>
<keyword evidence="4 7" id="KW-1133">Transmembrane helix</keyword>
<feature type="transmembrane region" description="Helical" evidence="7">
    <location>
        <begin position="185"/>
        <end position="204"/>
    </location>
</feature>
<dbReference type="PANTHER" id="PTHR30250:SF11">
    <property type="entry name" value="O-ANTIGEN TRANSPORTER-RELATED"/>
    <property type="match status" value="1"/>
</dbReference>
<keyword evidence="2" id="KW-1003">Cell membrane</keyword>
<feature type="transmembrane region" description="Helical" evidence="7">
    <location>
        <begin position="294"/>
        <end position="316"/>
    </location>
</feature>
<evidence type="ECO:0000256" key="2">
    <source>
        <dbReference type="ARBA" id="ARBA00022475"/>
    </source>
</evidence>
<dbReference type="STRING" id="1005945.SAMN05216561_10554"/>